<keyword evidence="2 5" id="KW-0812">Transmembrane</keyword>
<feature type="transmembrane region" description="Helical" evidence="5">
    <location>
        <begin position="555"/>
        <end position="577"/>
    </location>
</feature>
<dbReference type="SUPFAM" id="SSF52833">
    <property type="entry name" value="Thioredoxin-like"/>
    <property type="match status" value="1"/>
</dbReference>
<dbReference type="GO" id="GO:0046583">
    <property type="term" value="F:monoatomic cation efflux transmembrane transporter activity"/>
    <property type="evidence" value="ECO:0007669"/>
    <property type="project" value="TreeGrafter"/>
</dbReference>
<comment type="caution">
    <text evidence="9">The sequence shown here is derived from an EMBL/GenBank/DDBJ whole genome shotgun (WGS) entry which is preliminary data.</text>
</comment>
<feature type="transmembrane region" description="Helical" evidence="5">
    <location>
        <begin position="259"/>
        <end position="277"/>
    </location>
</feature>
<evidence type="ECO:0000313" key="10">
    <source>
        <dbReference type="Proteomes" id="UP000612055"/>
    </source>
</evidence>
<dbReference type="Pfam" id="PF00462">
    <property type="entry name" value="Glutaredoxin"/>
    <property type="match status" value="1"/>
</dbReference>
<dbReference type="EMBL" id="JAEHOE010000015">
    <property type="protein sequence ID" value="KAG2497195.1"/>
    <property type="molecule type" value="Genomic_DNA"/>
</dbReference>
<dbReference type="PANTHER" id="PTHR37955:SF1">
    <property type="entry name" value="DEP DOMAIN-CONTAINING PROTEIN"/>
    <property type="match status" value="1"/>
</dbReference>
<feature type="transmembrane region" description="Helical" evidence="5">
    <location>
        <begin position="283"/>
        <end position="311"/>
    </location>
</feature>
<evidence type="ECO:0000259" key="8">
    <source>
        <dbReference type="Pfam" id="PF14340"/>
    </source>
</evidence>
<feature type="domain" description="Hemerythrin-like" evidence="7">
    <location>
        <begin position="768"/>
        <end position="894"/>
    </location>
</feature>
<feature type="transmembrane region" description="Helical" evidence="5">
    <location>
        <begin position="390"/>
        <end position="409"/>
    </location>
</feature>
<dbReference type="Pfam" id="PF03595">
    <property type="entry name" value="SLAC1"/>
    <property type="match status" value="1"/>
</dbReference>
<dbReference type="InterPro" id="IPR002109">
    <property type="entry name" value="Glutaredoxin"/>
</dbReference>
<evidence type="ECO:0000256" key="5">
    <source>
        <dbReference type="SAM" id="Phobius"/>
    </source>
</evidence>
<dbReference type="PANTHER" id="PTHR37955">
    <property type="entry name" value="TELLURITE RESISTANCE PROTEIN TEHA"/>
    <property type="match status" value="1"/>
</dbReference>
<evidence type="ECO:0000259" key="7">
    <source>
        <dbReference type="Pfam" id="PF01814"/>
    </source>
</evidence>
<dbReference type="GO" id="GO:0005886">
    <property type="term" value="C:plasma membrane"/>
    <property type="evidence" value="ECO:0007669"/>
    <property type="project" value="TreeGrafter"/>
</dbReference>
<dbReference type="Proteomes" id="UP000612055">
    <property type="component" value="Unassembled WGS sequence"/>
</dbReference>
<dbReference type="InterPro" id="IPR025508">
    <property type="entry name" value="DUF4395"/>
</dbReference>
<dbReference type="Gene3D" id="1.20.120.520">
    <property type="entry name" value="nmb1532 protein domain like"/>
    <property type="match status" value="1"/>
</dbReference>
<dbReference type="Pfam" id="PF01814">
    <property type="entry name" value="Hemerythrin"/>
    <property type="match status" value="1"/>
</dbReference>
<dbReference type="InterPro" id="IPR004695">
    <property type="entry name" value="SLAC1/Mae1/Ssu1/TehA"/>
</dbReference>
<feature type="transmembrane region" description="Helical" evidence="5">
    <location>
        <begin position="429"/>
        <end position="453"/>
    </location>
</feature>
<dbReference type="InterPro" id="IPR052951">
    <property type="entry name" value="Tellurite_res_ion_channel"/>
</dbReference>
<feature type="transmembrane region" description="Helical" evidence="5">
    <location>
        <begin position="665"/>
        <end position="686"/>
    </location>
</feature>
<feature type="domain" description="DUF4395" evidence="8">
    <location>
        <begin position="176"/>
        <end position="315"/>
    </location>
</feature>
<evidence type="ECO:0000256" key="3">
    <source>
        <dbReference type="ARBA" id="ARBA00022989"/>
    </source>
</evidence>
<feature type="transmembrane region" description="Helical" evidence="5">
    <location>
        <begin position="728"/>
        <end position="752"/>
    </location>
</feature>
<comment type="subcellular location">
    <subcellularLocation>
        <location evidence="1">Membrane</location>
        <topology evidence="1">Multi-pass membrane protein</topology>
    </subcellularLocation>
</comment>
<dbReference type="Pfam" id="PF14340">
    <property type="entry name" value="DUF4395"/>
    <property type="match status" value="1"/>
</dbReference>
<dbReference type="CDD" id="cd12108">
    <property type="entry name" value="Hr-like"/>
    <property type="match status" value="1"/>
</dbReference>
<feature type="transmembrane region" description="Helical" evidence="5">
    <location>
        <begin position="495"/>
        <end position="516"/>
    </location>
</feature>
<evidence type="ECO:0000256" key="2">
    <source>
        <dbReference type="ARBA" id="ARBA00022692"/>
    </source>
</evidence>
<dbReference type="OrthoDB" id="510272at2759"/>
<feature type="domain" description="Glutaredoxin" evidence="6">
    <location>
        <begin position="51"/>
        <end position="111"/>
    </location>
</feature>
<dbReference type="InterPro" id="IPR038665">
    <property type="entry name" value="Voltage-dep_anion_channel_sf"/>
</dbReference>
<name>A0A835YE97_9CHLO</name>
<feature type="transmembrane region" description="Helical" evidence="5">
    <location>
        <begin position="698"/>
        <end position="716"/>
    </location>
</feature>
<dbReference type="PROSITE" id="PS51354">
    <property type="entry name" value="GLUTAREDOXIN_2"/>
    <property type="match status" value="1"/>
</dbReference>
<evidence type="ECO:0000256" key="4">
    <source>
        <dbReference type="ARBA" id="ARBA00023136"/>
    </source>
</evidence>
<proteinExistence type="predicted"/>
<dbReference type="AlphaFoldDB" id="A0A835YE97"/>
<protein>
    <submittedName>
        <fullName evidence="9">Uncharacterized protein</fullName>
    </submittedName>
</protein>
<reference evidence="9" key="1">
    <citation type="journal article" date="2020" name="bioRxiv">
        <title>Comparative genomics of Chlamydomonas.</title>
        <authorList>
            <person name="Craig R.J."/>
            <person name="Hasan A.R."/>
            <person name="Ness R.W."/>
            <person name="Keightley P.D."/>
        </authorList>
    </citation>
    <scope>NUCLEOTIDE SEQUENCE</scope>
    <source>
        <strain evidence="9">CCAP 11/70</strain>
    </source>
</reference>
<dbReference type="CDD" id="cd03419">
    <property type="entry name" value="GRX_GRXh_1_2_like"/>
    <property type="match status" value="1"/>
</dbReference>
<feature type="transmembrane region" description="Helical" evidence="5">
    <location>
        <begin position="528"/>
        <end position="549"/>
    </location>
</feature>
<accession>A0A835YE97</accession>
<feature type="transmembrane region" description="Helical" evidence="5">
    <location>
        <begin position="465"/>
        <end position="483"/>
    </location>
</feature>
<sequence>MSKADVEAAVPEAPAVADPEKVKVVEVASLESYPGDDIAAKITAAVESSPVVVFGKVHCPFSIEARRIFASLGVKPLDFDVDVMPQGGEVWDTLKKLHAPQKTVPYVYVNKAMIGGCDMTKQKHSTGELQKMLSAAGVKIIVNSQTSSDARIARCGVLEKGSEAGGTLIHFPEALDNRAVRFNGFWGFVICLLCAIYYKEPGAHWTMGGLMVDFACRFMGGGNFSPLGSLSACCCALLDATGKSRPIWIAGPPKQFASLCGLMFSTLSFFFFMVSIHEDKLNIVGLSFACALGAASLMEWALDFCLGCWMFGMMIKFGLVKDTVYQTFINTKDETEYTYDFFNKRLNEGDPPMLAKRFNSEYPVKVDYKYKAKTDDMTKEDFHPIKHVKIMHFVMHLGIVGLACAWKAADPIGRMAPFGGLNAPSAVYYAIAVFSAIWYFTWVVLYIMKICLYPSKVFKEMNNNVAGPCFSLPFVILVLYAYIEYDRDPEFAKVLFWIGAPTSLAISLIWVSGWIASKKELEHVNAAWMLMPVGNFVAAAVGPVLDPAYRNAMQFWFAVAFMFYCCLLVITVYKAFVMPEYDDRVRPAMAAWVAAPAIGAFAYIACYGQQSIAAYKTPNAVADTAQVLAMLILENPLLTAANPSLKAAAQQLAAVPAPTFGYQDFIFINLYWFSIASAIILVLCFWRPYFGRIRFDMSYWAASFPACAMCICSILYNSLKPGDLAEAIAYTCLFLASYITVILLLQTLASLLRLGVFVPDYKWGPMSYMRLSHEALRGASPRLLDAAKNCGTDATALATLRSLWAGVLMMHTEHGRHEDEIIFRTYNEFFPNLTHDADHQHHELDALLDKISKMLAAGGETLSGAAAGELSEAVEKYVKELEAHLRWEEDHLQAMPRKYIPLGLAKQIIAKCWASTDARTWHVLLPLLVENMPMSFQRVRFIKTLLWSMPERCHQFGLILAKGVDAVTWRRIIAEVPEIIPRGVNMYWERYY</sequence>
<keyword evidence="3 5" id="KW-1133">Transmembrane helix</keyword>
<evidence type="ECO:0000313" key="9">
    <source>
        <dbReference type="EMBL" id="KAG2497195.1"/>
    </source>
</evidence>
<feature type="transmembrane region" description="Helical" evidence="5">
    <location>
        <begin position="589"/>
        <end position="610"/>
    </location>
</feature>
<dbReference type="InterPro" id="IPR036249">
    <property type="entry name" value="Thioredoxin-like_sf"/>
</dbReference>
<feature type="transmembrane region" description="Helical" evidence="5">
    <location>
        <begin position="180"/>
        <end position="198"/>
    </location>
</feature>
<organism evidence="9 10">
    <name type="scientific">Edaphochlamys debaryana</name>
    <dbReference type="NCBI Taxonomy" id="47281"/>
    <lineage>
        <taxon>Eukaryota</taxon>
        <taxon>Viridiplantae</taxon>
        <taxon>Chlorophyta</taxon>
        <taxon>core chlorophytes</taxon>
        <taxon>Chlorophyceae</taxon>
        <taxon>CS clade</taxon>
        <taxon>Chlamydomonadales</taxon>
        <taxon>Chlamydomonadales incertae sedis</taxon>
        <taxon>Edaphochlamys</taxon>
    </lineage>
</organism>
<keyword evidence="4 5" id="KW-0472">Membrane</keyword>
<dbReference type="Gene3D" id="1.50.10.150">
    <property type="entry name" value="Voltage-dependent anion channel"/>
    <property type="match status" value="1"/>
</dbReference>
<evidence type="ECO:0000259" key="6">
    <source>
        <dbReference type="Pfam" id="PF00462"/>
    </source>
</evidence>
<keyword evidence="10" id="KW-1185">Reference proteome</keyword>
<dbReference type="Gene3D" id="3.40.30.10">
    <property type="entry name" value="Glutaredoxin"/>
    <property type="match status" value="1"/>
</dbReference>
<evidence type="ECO:0000256" key="1">
    <source>
        <dbReference type="ARBA" id="ARBA00004141"/>
    </source>
</evidence>
<dbReference type="InterPro" id="IPR012312">
    <property type="entry name" value="Hemerythrin-like"/>
</dbReference>
<gene>
    <name evidence="9" type="ORF">HYH03_004784</name>
</gene>